<proteinExistence type="predicted"/>
<dbReference type="GO" id="GO:0016787">
    <property type="term" value="F:hydrolase activity"/>
    <property type="evidence" value="ECO:0007669"/>
    <property type="project" value="UniProtKB-KW"/>
</dbReference>
<feature type="chain" id="PRO_5014347321" evidence="1">
    <location>
        <begin position="18"/>
        <end position="619"/>
    </location>
</feature>
<keyword evidence="1" id="KW-0732">Signal</keyword>
<reference evidence="3 4" key="1">
    <citation type="submission" date="2016-05" db="EMBL/GenBank/DDBJ databases">
        <title>A degradative enzymes factory behind the ericoid mycorrhizal symbiosis.</title>
        <authorList>
            <consortium name="DOE Joint Genome Institute"/>
            <person name="Martino E."/>
            <person name="Morin E."/>
            <person name="Grelet G."/>
            <person name="Kuo A."/>
            <person name="Kohler A."/>
            <person name="Daghino S."/>
            <person name="Barry K."/>
            <person name="Choi C."/>
            <person name="Cichocki N."/>
            <person name="Clum A."/>
            <person name="Copeland A."/>
            <person name="Hainaut M."/>
            <person name="Haridas S."/>
            <person name="Labutti K."/>
            <person name="Lindquist E."/>
            <person name="Lipzen A."/>
            <person name="Khouja H.-R."/>
            <person name="Murat C."/>
            <person name="Ohm R."/>
            <person name="Olson A."/>
            <person name="Spatafora J."/>
            <person name="Veneault-Fourrey C."/>
            <person name="Henrissat B."/>
            <person name="Grigoriev I."/>
            <person name="Martin F."/>
            <person name="Perotto S."/>
        </authorList>
    </citation>
    <scope>NUCLEOTIDE SEQUENCE [LARGE SCALE GENOMIC DNA]</scope>
    <source>
        <strain evidence="3 4">UAMH 7357</strain>
    </source>
</reference>
<dbReference type="OrthoDB" id="408631at2759"/>
<sequence>MFKSIFLVGLFCGLVQAAPGAPLPGTLGVRFDKRSSLPTLTLPDATYQAYSYDSQSDIYKFKNIRFAAPPVGDLRWAKPAPAPKNAALQTGDYGPKCPQASIKGINLLGDGTNSIAATILDTIVSDYVEPAVINGGSEDCLFLDVYVPGAAVRSPSTTSLPVIHWFYGGGFILGSKDQLEGLDLPFYDGTGLVKQSSNNIIYVASNYRLGAFGFLAGTTMENQGLPNAGLWDQRAALQWTKDNIHLLGGDPTQVTAMGESAGAGSIMHHLVAEGGTLDPLFKRAIMQSAAFQPMWDRKGQLEDVFQTFANLSGCTGQGVSCLRSASSSTLLAANTALNAEAITGSFIVGPAPDGSFIRQLPSLEFASGNFYTGVDALISSHTSDEATLFVDGHVATDAEFNTFLSEIFPAYVTTEGITSAIESYYPGISTNAGNYTTESARVRDFIRDSSITCNARFLATGYTGKIYNMEYATSPGWHATDLLPTFWDTDFEGNALGALLALVLPGFTAFANGYKSYLTSFIRTGNPNTYRASNASPNTISWPPVNVGTGEQMSNVLQAREAGFSLISDDQNPASNCEFWVNFAAAVTIAGGYAPPGSVVATNLLAESYVANASVNYAT</sequence>
<evidence type="ECO:0000313" key="3">
    <source>
        <dbReference type="EMBL" id="PMD21379.1"/>
    </source>
</evidence>
<dbReference type="InterPro" id="IPR050309">
    <property type="entry name" value="Type-B_Carboxylest/Lipase"/>
</dbReference>
<dbReference type="PANTHER" id="PTHR11559">
    <property type="entry name" value="CARBOXYLESTERASE"/>
    <property type="match status" value="1"/>
</dbReference>
<dbReference type="InterPro" id="IPR019819">
    <property type="entry name" value="Carboxylesterase_B_CS"/>
</dbReference>
<dbReference type="InterPro" id="IPR002018">
    <property type="entry name" value="CarbesteraseB"/>
</dbReference>
<evidence type="ECO:0000259" key="2">
    <source>
        <dbReference type="Pfam" id="PF00135"/>
    </source>
</evidence>
<dbReference type="Gene3D" id="3.40.50.1820">
    <property type="entry name" value="alpha/beta hydrolase"/>
    <property type="match status" value="1"/>
</dbReference>
<organism evidence="3 4">
    <name type="scientific">Hyaloscypha hepaticicola</name>
    <dbReference type="NCBI Taxonomy" id="2082293"/>
    <lineage>
        <taxon>Eukaryota</taxon>
        <taxon>Fungi</taxon>
        <taxon>Dikarya</taxon>
        <taxon>Ascomycota</taxon>
        <taxon>Pezizomycotina</taxon>
        <taxon>Leotiomycetes</taxon>
        <taxon>Helotiales</taxon>
        <taxon>Hyaloscyphaceae</taxon>
        <taxon>Hyaloscypha</taxon>
    </lineage>
</organism>
<dbReference type="InterPro" id="IPR029058">
    <property type="entry name" value="AB_hydrolase_fold"/>
</dbReference>
<name>A0A2J6Q544_9HELO</name>
<feature type="domain" description="Carboxylesterase type B" evidence="2">
    <location>
        <begin position="53"/>
        <end position="559"/>
    </location>
</feature>
<evidence type="ECO:0000313" key="4">
    <source>
        <dbReference type="Proteomes" id="UP000235672"/>
    </source>
</evidence>
<evidence type="ECO:0000256" key="1">
    <source>
        <dbReference type="SAM" id="SignalP"/>
    </source>
</evidence>
<protein>
    <submittedName>
        <fullName evidence="3">Alpha/beta-hydrolase</fullName>
    </submittedName>
</protein>
<accession>A0A2J6Q544</accession>
<dbReference type="STRING" id="1745343.A0A2J6Q544"/>
<dbReference type="AlphaFoldDB" id="A0A2J6Q544"/>
<dbReference type="Pfam" id="PF00135">
    <property type="entry name" value="COesterase"/>
    <property type="match status" value="1"/>
</dbReference>
<dbReference type="EMBL" id="KZ613481">
    <property type="protein sequence ID" value="PMD21379.1"/>
    <property type="molecule type" value="Genomic_DNA"/>
</dbReference>
<dbReference type="PROSITE" id="PS00941">
    <property type="entry name" value="CARBOXYLESTERASE_B_2"/>
    <property type="match status" value="1"/>
</dbReference>
<dbReference type="SUPFAM" id="SSF53474">
    <property type="entry name" value="alpha/beta-Hydrolases"/>
    <property type="match status" value="1"/>
</dbReference>
<gene>
    <name evidence="3" type="ORF">NA56DRAFT_125823</name>
</gene>
<feature type="signal peptide" evidence="1">
    <location>
        <begin position="1"/>
        <end position="17"/>
    </location>
</feature>
<keyword evidence="3" id="KW-0378">Hydrolase</keyword>
<dbReference type="Proteomes" id="UP000235672">
    <property type="component" value="Unassembled WGS sequence"/>
</dbReference>
<keyword evidence="4" id="KW-1185">Reference proteome</keyword>